<evidence type="ECO:0000313" key="3">
    <source>
        <dbReference type="Proteomes" id="UP000306416"/>
    </source>
</evidence>
<keyword evidence="1" id="KW-1133">Transmembrane helix</keyword>
<protein>
    <recommendedName>
        <fullName evidence="4">Glycosyltransferase RgtA/B/C/D-like domain-containing protein</fullName>
    </recommendedName>
</protein>
<feature type="transmembrane region" description="Helical" evidence="1">
    <location>
        <begin position="111"/>
        <end position="134"/>
    </location>
</feature>
<accession>A0A4S1CA96</accession>
<name>A0A4S1CA96_9BACT</name>
<keyword evidence="3" id="KW-1185">Reference proteome</keyword>
<dbReference type="AlphaFoldDB" id="A0A4S1CA96"/>
<evidence type="ECO:0000256" key="1">
    <source>
        <dbReference type="SAM" id="Phobius"/>
    </source>
</evidence>
<dbReference type="EMBL" id="SRSC01000005">
    <property type="protein sequence ID" value="TGU70211.1"/>
    <property type="molecule type" value="Genomic_DNA"/>
</dbReference>
<proteinExistence type="predicted"/>
<feature type="transmembrane region" description="Helical" evidence="1">
    <location>
        <begin position="429"/>
        <end position="447"/>
    </location>
</feature>
<keyword evidence="1" id="KW-0472">Membrane</keyword>
<reference evidence="2 3" key="1">
    <citation type="submission" date="2019-04" db="EMBL/GenBank/DDBJ databases">
        <title>Geobacter oryzae sp. nov., ferric-reducing bacteria isolated from paddy soil.</title>
        <authorList>
            <person name="Xu Z."/>
            <person name="Masuda Y."/>
            <person name="Itoh H."/>
            <person name="Senoo K."/>
        </authorList>
    </citation>
    <scope>NUCLEOTIDE SEQUENCE [LARGE SCALE GENOMIC DNA]</scope>
    <source>
        <strain evidence="2 3">Red111</strain>
    </source>
</reference>
<keyword evidence="1" id="KW-0812">Transmembrane</keyword>
<feature type="transmembrane region" description="Helical" evidence="1">
    <location>
        <begin position="146"/>
        <end position="172"/>
    </location>
</feature>
<comment type="caution">
    <text evidence="2">The sequence shown here is derived from an EMBL/GenBank/DDBJ whole genome shotgun (WGS) entry which is preliminary data.</text>
</comment>
<organism evidence="2 3">
    <name type="scientific">Geomonas terrae</name>
    <dbReference type="NCBI Taxonomy" id="2562681"/>
    <lineage>
        <taxon>Bacteria</taxon>
        <taxon>Pseudomonadati</taxon>
        <taxon>Thermodesulfobacteriota</taxon>
        <taxon>Desulfuromonadia</taxon>
        <taxon>Geobacterales</taxon>
        <taxon>Geobacteraceae</taxon>
        <taxon>Geomonas</taxon>
    </lineage>
</organism>
<dbReference type="RefSeq" id="WP_135872549.1">
    <property type="nucleotide sequence ID" value="NZ_SRSC01000005.1"/>
</dbReference>
<feature type="transmembrane region" description="Helical" evidence="1">
    <location>
        <begin position="372"/>
        <end position="392"/>
    </location>
</feature>
<gene>
    <name evidence="2" type="ORF">E4633_18605</name>
</gene>
<evidence type="ECO:0008006" key="4">
    <source>
        <dbReference type="Google" id="ProtNLM"/>
    </source>
</evidence>
<dbReference type="Proteomes" id="UP000306416">
    <property type="component" value="Unassembled WGS sequence"/>
</dbReference>
<sequence>MATLAGLKLLLLMLDPLPMFFLGDSQTYLGTAVNLLIPPDRSFVYGFFVRLAAVTTGSLFYLVLLQVIISTASAVILIFILVRFLATRFRTAMPLGVLCAMEPLQLLYERYVMTETLSLFIFALYFLGICYYLDNRSYLRLALVQIAGTALITVRLSFLPVVICFAVIVPLLPLLKSRPFPVKALRIVAAHLAFSLAVTFACHSSYKHLNGFLVKGPAAYQYQSGLFLAADFAPVLSPVDFPDQRLAPAIFSGLVFDLKDRKARGQQHWMEGGLIARMNMVIPDLLKADNAAKTTAVNALKRDPLGIALLALQGFSDYWDPQMLKPSMVTDKGSDRELPPEMLHSLKTDFNLDAAGLPTMKTITGTYFFAAWPWYLVLLCVPLLAAFTLVFNKVGRDKVFLILIATSAVVATASLLIERPTVRYLHPLGWLFFLLAGPVSNSVAHILRRKELQR</sequence>
<feature type="transmembrane region" description="Helical" evidence="1">
    <location>
        <begin position="399"/>
        <end position="417"/>
    </location>
</feature>
<feature type="transmembrane region" description="Helical" evidence="1">
    <location>
        <begin position="59"/>
        <end position="86"/>
    </location>
</feature>
<evidence type="ECO:0000313" key="2">
    <source>
        <dbReference type="EMBL" id="TGU70211.1"/>
    </source>
</evidence>